<dbReference type="GO" id="GO:0005886">
    <property type="term" value="C:plasma membrane"/>
    <property type="evidence" value="ECO:0007669"/>
    <property type="project" value="TreeGrafter"/>
</dbReference>
<dbReference type="AlphaFoldDB" id="A0A9W7EM20"/>
<reference evidence="11" key="1">
    <citation type="journal article" date="2023" name="Commun. Biol.">
        <title>Genome analysis of Parmales, the sister group of diatoms, reveals the evolutionary specialization of diatoms from phago-mixotrophs to photoautotrophs.</title>
        <authorList>
            <person name="Ban H."/>
            <person name="Sato S."/>
            <person name="Yoshikawa S."/>
            <person name="Yamada K."/>
            <person name="Nakamura Y."/>
            <person name="Ichinomiya M."/>
            <person name="Sato N."/>
            <person name="Blanc-Mathieu R."/>
            <person name="Endo H."/>
            <person name="Kuwata A."/>
            <person name="Ogata H."/>
        </authorList>
    </citation>
    <scope>NUCLEOTIDE SEQUENCE [LARGE SCALE GENOMIC DNA]</scope>
    <source>
        <strain evidence="11">NIES 3701</strain>
    </source>
</reference>
<proteinExistence type="predicted"/>
<dbReference type="Proteomes" id="UP001165085">
    <property type="component" value="Unassembled WGS sequence"/>
</dbReference>
<name>A0A9W7EM20_9STRA</name>
<organism evidence="10 11">
    <name type="scientific">Triparma strigata</name>
    <dbReference type="NCBI Taxonomy" id="1606541"/>
    <lineage>
        <taxon>Eukaryota</taxon>
        <taxon>Sar</taxon>
        <taxon>Stramenopiles</taxon>
        <taxon>Ochrophyta</taxon>
        <taxon>Bolidophyceae</taxon>
        <taxon>Parmales</taxon>
        <taxon>Triparmaceae</taxon>
        <taxon>Triparma</taxon>
    </lineage>
</organism>
<comment type="catalytic activity">
    <reaction evidence="1">
        <text>ATP + protein L-histidine = ADP + protein N-phospho-L-histidine.</text>
        <dbReference type="EC" id="2.7.13.3"/>
    </reaction>
</comment>
<feature type="transmembrane region" description="Helical" evidence="7">
    <location>
        <begin position="247"/>
        <end position="265"/>
    </location>
</feature>
<dbReference type="EMBL" id="BRXY01000265">
    <property type="protein sequence ID" value="GMH82078.1"/>
    <property type="molecule type" value="Genomic_DNA"/>
</dbReference>
<feature type="transmembrane region" description="Helical" evidence="7">
    <location>
        <begin position="160"/>
        <end position="182"/>
    </location>
</feature>
<evidence type="ECO:0000256" key="7">
    <source>
        <dbReference type="SAM" id="Phobius"/>
    </source>
</evidence>
<protein>
    <recommendedName>
        <fullName evidence="2">histidine kinase</fullName>
        <ecNumber evidence="2">2.7.13.3</ecNumber>
    </recommendedName>
</protein>
<evidence type="ECO:0000256" key="6">
    <source>
        <dbReference type="PROSITE-ProRule" id="PRU00169"/>
    </source>
</evidence>
<feature type="transmembrane region" description="Helical" evidence="7">
    <location>
        <begin position="84"/>
        <end position="110"/>
    </location>
</feature>
<dbReference type="SMART" id="SM00388">
    <property type="entry name" value="HisKA"/>
    <property type="match status" value="1"/>
</dbReference>
<evidence type="ECO:0000313" key="10">
    <source>
        <dbReference type="EMBL" id="GMH82078.1"/>
    </source>
</evidence>
<dbReference type="InterPro" id="IPR003661">
    <property type="entry name" value="HisK_dim/P_dom"/>
</dbReference>
<dbReference type="Pfam" id="PF00512">
    <property type="entry name" value="HisKA"/>
    <property type="match status" value="1"/>
</dbReference>
<evidence type="ECO:0000256" key="1">
    <source>
        <dbReference type="ARBA" id="ARBA00000085"/>
    </source>
</evidence>
<dbReference type="EC" id="2.7.13.3" evidence="2"/>
<feature type="domain" description="Response regulatory" evidence="9">
    <location>
        <begin position="743"/>
        <end position="857"/>
    </location>
</feature>
<dbReference type="SMART" id="SM00387">
    <property type="entry name" value="HATPase_c"/>
    <property type="match status" value="1"/>
</dbReference>
<gene>
    <name evidence="10" type="ORF">TrST_g9736</name>
</gene>
<dbReference type="InterPro" id="IPR004358">
    <property type="entry name" value="Sig_transdc_His_kin-like_C"/>
</dbReference>
<feature type="transmembrane region" description="Helical" evidence="7">
    <location>
        <begin position="122"/>
        <end position="140"/>
    </location>
</feature>
<dbReference type="Pfam" id="PF02518">
    <property type="entry name" value="HATPase_c"/>
    <property type="match status" value="1"/>
</dbReference>
<evidence type="ECO:0000259" key="8">
    <source>
        <dbReference type="PROSITE" id="PS50109"/>
    </source>
</evidence>
<feature type="domain" description="Histidine kinase" evidence="8">
    <location>
        <begin position="421"/>
        <end position="668"/>
    </location>
</feature>
<evidence type="ECO:0000256" key="2">
    <source>
        <dbReference type="ARBA" id="ARBA00012438"/>
    </source>
</evidence>
<dbReference type="SMART" id="SM00448">
    <property type="entry name" value="REC"/>
    <property type="match status" value="1"/>
</dbReference>
<dbReference type="PROSITE" id="PS50109">
    <property type="entry name" value="HIS_KIN"/>
    <property type="match status" value="1"/>
</dbReference>
<comment type="caution">
    <text evidence="10">The sequence shown here is derived from an EMBL/GenBank/DDBJ whole genome shotgun (WGS) entry which is preliminary data.</text>
</comment>
<dbReference type="SUPFAM" id="SSF55874">
    <property type="entry name" value="ATPase domain of HSP90 chaperone/DNA topoisomerase II/histidine kinase"/>
    <property type="match status" value="1"/>
</dbReference>
<dbReference type="InterPro" id="IPR011006">
    <property type="entry name" value="CheY-like_superfamily"/>
</dbReference>
<accession>A0A9W7EM20</accession>
<evidence type="ECO:0000256" key="3">
    <source>
        <dbReference type="ARBA" id="ARBA00022553"/>
    </source>
</evidence>
<keyword evidence="5" id="KW-0418">Kinase</keyword>
<evidence type="ECO:0000256" key="5">
    <source>
        <dbReference type="ARBA" id="ARBA00022777"/>
    </source>
</evidence>
<dbReference type="GO" id="GO:0009927">
    <property type="term" value="F:histidine phosphotransfer kinase activity"/>
    <property type="evidence" value="ECO:0007669"/>
    <property type="project" value="TreeGrafter"/>
</dbReference>
<feature type="transmembrane region" description="Helical" evidence="7">
    <location>
        <begin position="314"/>
        <end position="333"/>
    </location>
</feature>
<dbReference type="GO" id="GO:0000155">
    <property type="term" value="F:phosphorelay sensor kinase activity"/>
    <property type="evidence" value="ECO:0007669"/>
    <property type="project" value="InterPro"/>
</dbReference>
<dbReference type="OrthoDB" id="207061at2759"/>
<keyword evidence="7" id="KW-1133">Transmembrane helix</keyword>
<evidence type="ECO:0000259" key="9">
    <source>
        <dbReference type="PROSITE" id="PS50110"/>
    </source>
</evidence>
<dbReference type="InterPro" id="IPR036890">
    <property type="entry name" value="HATPase_C_sf"/>
</dbReference>
<dbReference type="CDD" id="cd17546">
    <property type="entry name" value="REC_hyHK_CKI1_RcsC-like"/>
    <property type="match status" value="1"/>
</dbReference>
<sequence length="859" mass="93872">MSSPNLPPSIFSLSNANRFRFWCVVNVLRAWCFANAFPLVYSQLSGFRLDTLSLLGPRAKQSTQCEPTDDICFASNAGVPVYRVAAICGGCVHFSVLIVALGSVPMIAGLRNFGHWRQSMRTVTLLISLHFGTSIVYFSLSSLPPSPDPYWIFPLRNLEWLFSVPLIVTVLGNLCCAAESFVNPDVSNRQATIAVNGEISTDRDTTATGATDDDEKQQAERDAFLSSGSLASADVNNPVLQYAADSAVYHANAIAMGVLGCFGPLTLTPLGNILTCFATISLIIGWILLKNLLFAVAKQQLTSSADSSTSSMVWFLNFTPVYLGVFWVLFGVVRVGRLFYELVYLEEGLYGSGASKLLLEGEVPDHCMVEEVLFTILDAVVKAQTAHLFQEVSVVKLTIFLALSHQAELKLRSSTDQFLRFVFHEIRVPFNALILSLEVLKSDSLSGDSAKQDPNTKEHFEIATTASHSMMRIMNDVLSLQRIASGKLVLCQEPVNPASVASIVCKSHVYEAEVKKVRVKYEAIEGEGCGGNLLLMIDEVRFSQVCNNLISNAIKFAKKDVQVKVEMRPAVAGDIRMDGDGGGGGGGGRVFVRVMVIDDGAGISKENKAFLFKQFSQIKARELQNSGGSGMGLWICRQLASIFNGKIGVESLGEGKGATFNFEFVANRATKEQIEESKEKRSEMRLELNKTPLSSPALAKRVLEGEGEAREGWEEKGKEKSLARVIAEKKGQETKKSSFEEFHALVVDDVKSNRLLVGRVLTRLGMSVDLADDGDTAIEAVLKKKPDILFMDNTMPRMTGIVATKKIRDLGFTFPIIGVTGNSLDEDCNEFMEAGTTAVFVKPVTPKVISKICQENLFP</sequence>
<keyword evidence="7" id="KW-0472">Membrane</keyword>
<feature type="transmembrane region" description="Helical" evidence="7">
    <location>
        <begin position="21"/>
        <end position="41"/>
    </location>
</feature>
<dbReference type="PRINTS" id="PR00344">
    <property type="entry name" value="BCTRLSENSOR"/>
</dbReference>
<keyword evidence="7" id="KW-0812">Transmembrane</keyword>
<dbReference type="InterPro" id="IPR036097">
    <property type="entry name" value="HisK_dim/P_sf"/>
</dbReference>
<dbReference type="PANTHER" id="PTHR43047:SF66">
    <property type="entry name" value="HISKA"/>
    <property type="match status" value="1"/>
</dbReference>
<dbReference type="SUPFAM" id="SSF52172">
    <property type="entry name" value="CheY-like"/>
    <property type="match status" value="1"/>
</dbReference>
<dbReference type="Pfam" id="PF00072">
    <property type="entry name" value="Response_reg"/>
    <property type="match status" value="1"/>
</dbReference>
<dbReference type="PANTHER" id="PTHR43047">
    <property type="entry name" value="TWO-COMPONENT HISTIDINE PROTEIN KINASE"/>
    <property type="match status" value="1"/>
</dbReference>
<dbReference type="Gene3D" id="1.10.287.130">
    <property type="match status" value="1"/>
</dbReference>
<dbReference type="Gene3D" id="3.30.565.10">
    <property type="entry name" value="Histidine kinase-like ATPase, C-terminal domain"/>
    <property type="match status" value="1"/>
</dbReference>
<dbReference type="CDD" id="cd00082">
    <property type="entry name" value="HisKA"/>
    <property type="match status" value="1"/>
</dbReference>
<feature type="modified residue" description="4-aspartylphosphate" evidence="6">
    <location>
        <position position="792"/>
    </location>
</feature>
<keyword evidence="3 6" id="KW-0597">Phosphoprotein</keyword>
<keyword evidence="11" id="KW-1185">Reference proteome</keyword>
<keyword evidence="4" id="KW-0808">Transferase</keyword>
<dbReference type="InterPro" id="IPR001789">
    <property type="entry name" value="Sig_transdc_resp-reg_receiver"/>
</dbReference>
<feature type="transmembrane region" description="Helical" evidence="7">
    <location>
        <begin position="271"/>
        <end position="293"/>
    </location>
</feature>
<dbReference type="InterPro" id="IPR005467">
    <property type="entry name" value="His_kinase_dom"/>
</dbReference>
<dbReference type="Gene3D" id="3.40.50.2300">
    <property type="match status" value="1"/>
</dbReference>
<dbReference type="InterPro" id="IPR003594">
    <property type="entry name" value="HATPase_dom"/>
</dbReference>
<evidence type="ECO:0000313" key="11">
    <source>
        <dbReference type="Proteomes" id="UP001165085"/>
    </source>
</evidence>
<dbReference type="PROSITE" id="PS50110">
    <property type="entry name" value="RESPONSE_REGULATORY"/>
    <property type="match status" value="1"/>
</dbReference>
<evidence type="ECO:0000256" key="4">
    <source>
        <dbReference type="ARBA" id="ARBA00022679"/>
    </source>
</evidence>
<dbReference type="SUPFAM" id="SSF47384">
    <property type="entry name" value="Homodimeric domain of signal transducing histidine kinase"/>
    <property type="match status" value="1"/>
</dbReference>